<name>A0A371DAK7_9APHY</name>
<feature type="region of interest" description="Disordered" evidence="1">
    <location>
        <begin position="1"/>
        <end position="26"/>
    </location>
</feature>
<evidence type="ECO:0000313" key="3">
    <source>
        <dbReference type="Proteomes" id="UP000256964"/>
    </source>
</evidence>
<dbReference type="PANTHER" id="PTHR39474">
    <property type="entry name" value="UNNAMED PRODUCT"/>
    <property type="match status" value="1"/>
</dbReference>
<dbReference type="Proteomes" id="UP000256964">
    <property type="component" value="Unassembled WGS sequence"/>
</dbReference>
<feature type="compositionally biased region" description="Basic and acidic residues" evidence="1">
    <location>
        <begin position="93"/>
        <end position="105"/>
    </location>
</feature>
<dbReference type="STRING" id="139420.A0A371DAK7"/>
<dbReference type="EMBL" id="KZ857404">
    <property type="protein sequence ID" value="RDX49575.1"/>
    <property type="molecule type" value="Genomic_DNA"/>
</dbReference>
<accession>A0A371DAK7</accession>
<gene>
    <name evidence="2" type="ORF">OH76DRAFT_1556271</name>
</gene>
<feature type="region of interest" description="Disordered" evidence="1">
    <location>
        <begin position="84"/>
        <end position="105"/>
    </location>
</feature>
<dbReference type="AlphaFoldDB" id="A0A371DAK7"/>
<sequence length="105" mass="11457">MSSQTQEPEYTAPLALPPPPPEGEVEQITVNGSQTFKFDKLGPVVVNSDGTLSRIANWENMVPIERERVLKLLVARNKVRLANQEKAQGGADPEDKLSISKSADS</sequence>
<keyword evidence="3" id="KW-1185">Reference proteome</keyword>
<protein>
    <submittedName>
        <fullName evidence="2">Uncharacterized protein</fullName>
    </submittedName>
</protein>
<reference evidence="2 3" key="1">
    <citation type="journal article" date="2018" name="Biotechnol. Biofuels">
        <title>Integrative visual omics of the white-rot fungus Polyporus brumalis exposes the biotechnological potential of its oxidative enzymes for delignifying raw plant biomass.</title>
        <authorList>
            <person name="Miyauchi S."/>
            <person name="Rancon A."/>
            <person name="Drula E."/>
            <person name="Hage H."/>
            <person name="Chaduli D."/>
            <person name="Favel A."/>
            <person name="Grisel S."/>
            <person name="Henrissat B."/>
            <person name="Herpoel-Gimbert I."/>
            <person name="Ruiz-Duenas F.J."/>
            <person name="Chevret D."/>
            <person name="Hainaut M."/>
            <person name="Lin J."/>
            <person name="Wang M."/>
            <person name="Pangilinan J."/>
            <person name="Lipzen A."/>
            <person name="Lesage-Meessen L."/>
            <person name="Navarro D."/>
            <person name="Riley R."/>
            <person name="Grigoriev I.V."/>
            <person name="Zhou S."/>
            <person name="Raouche S."/>
            <person name="Rosso M.N."/>
        </authorList>
    </citation>
    <scope>NUCLEOTIDE SEQUENCE [LARGE SCALE GENOMIC DNA]</scope>
    <source>
        <strain evidence="2 3">BRFM 1820</strain>
    </source>
</reference>
<dbReference type="PANTHER" id="PTHR39474:SF1">
    <property type="entry name" value="FUNGAL SPECIFIC TRANSCRIPTION FACTOR"/>
    <property type="match status" value="1"/>
</dbReference>
<evidence type="ECO:0000256" key="1">
    <source>
        <dbReference type="SAM" id="MobiDB-lite"/>
    </source>
</evidence>
<dbReference type="OrthoDB" id="4590138at2759"/>
<organism evidence="2 3">
    <name type="scientific">Lentinus brumalis</name>
    <dbReference type="NCBI Taxonomy" id="2498619"/>
    <lineage>
        <taxon>Eukaryota</taxon>
        <taxon>Fungi</taxon>
        <taxon>Dikarya</taxon>
        <taxon>Basidiomycota</taxon>
        <taxon>Agaricomycotina</taxon>
        <taxon>Agaricomycetes</taxon>
        <taxon>Polyporales</taxon>
        <taxon>Polyporaceae</taxon>
        <taxon>Lentinus</taxon>
    </lineage>
</organism>
<evidence type="ECO:0000313" key="2">
    <source>
        <dbReference type="EMBL" id="RDX49575.1"/>
    </source>
</evidence>
<proteinExistence type="predicted"/>